<gene>
    <name evidence="2" type="ORF">BMF94_5172</name>
</gene>
<dbReference type="Proteomes" id="UP000237144">
    <property type="component" value="Unassembled WGS sequence"/>
</dbReference>
<evidence type="ECO:0000313" key="3">
    <source>
        <dbReference type="Proteomes" id="UP000237144"/>
    </source>
</evidence>
<feature type="compositionally biased region" description="Low complexity" evidence="1">
    <location>
        <begin position="336"/>
        <end position="347"/>
    </location>
</feature>
<feature type="compositionally biased region" description="Pro residues" evidence="1">
    <location>
        <begin position="89"/>
        <end position="101"/>
    </location>
</feature>
<protein>
    <submittedName>
        <fullName evidence="2">Uncharacterized protein</fullName>
    </submittedName>
</protein>
<evidence type="ECO:0000256" key="1">
    <source>
        <dbReference type="SAM" id="MobiDB-lite"/>
    </source>
</evidence>
<feature type="compositionally biased region" description="Low complexity" evidence="1">
    <location>
        <begin position="437"/>
        <end position="446"/>
    </location>
</feature>
<name>A0A2S5B521_9BASI</name>
<evidence type="ECO:0000313" key="2">
    <source>
        <dbReference type="EMBL" id="POY71811.1"/>
    </source>
</evidence>
<reference evidence="2 3" key="1">
    <citation type="journal article" date="2018" name="Front. Microbiol.">
        <title>Prospects for Fungal Bioremediation of Acidic Radioactive Waste Sites: Characterization and Genome Sequence of Rhodotorula taiwanensis MD1149.</title>
        <authorList>
            <person name="Tkavc R."/>
            <person name="Matrosova V.Y."/>
            <person name="Grichenko O.E."/>
            <person name="Gostincar C."/>
            <person name="Volpe R.P."/>
            <person name="Klimenkova P."/>
            <person name="Gaidamakova E.K."/>
            <person name="Zhou C.E."/>
            <person name="Stewart B.J."/>
            <person name="Lyman M.G."/>
            <person name="Malfatti S.A."/>
            <person name="Rubinfeld B."/>
            <person name="Courtot M."/>
            <person name="Singh J."/>
            <person name="Dalgard C.L."/>
            <person name="Hamilton T."/>
            <person name="Frey K.G."/>
            <person name="Gunde-Cimerman N."/>
            <person name="Dugan L."/>
            <person name="Daly M.J."/>
        </authorList>
    </citation>
    <scope>NUCLEOTIDE SEQUENCE [LARGE SCALE GENOMIC DNA]</scope>
    <source>
        <strain evidence="2 3">MD1149</strain>
    </source>
</reference>
<dbReference type="EMBL" id="PJQD01000072">
    <property type="protein sequence ID" value="POY71811.1"/>
    <property type="molecule type" value="Genomic_DNA"/>
</dbReference>
<sequence length="491" mass="52152">MDYVIDYLQDLTGTPLRPALGFPLPLTGLFFNPITPPPPPPVSSSSSTTSFFARRASPPPSPVALSPIASQSSSSSESPSTAATSPATSPAPPPNPKPPTGPVTRARAREMQGGAGAKGEPCSGSPAARSSPRNVKKARPRSVAGSLSAPSSRGVEATAAPRRPGKRTSAVVEEEAAALEEEPEAGSSSLPSPASAKKFKASKRESVPAPRGFRKRKERALRKKGFSGWRSPIREKPEIVTIPLDKPDASGATSFTFTFGIAECQILDSEEKGYALQKYFQERLAKKRAELKAEWAEAEAQRAAAEAPRAEKRKRASMRAAGSAPYTVKTLKARQRASTAASNSAAARHVDGSDSEGDEEVGRFAPSEAARRAGRDKVAELDSDDQATPEPRPKPKALVKARKDKERGSASRTGPRRRYQTSPSPTDSARAVPGTNDSAGAMAPAGDADDFRPREIASRIYVSGSTFCDTSFTVTTYVDGRRSVKVRKGRW</sequence>
<feature type="compositionally biased region" description="Low complexity" evidence="1">
    <location>
        <begin position="185"/>
        <end position="196"/>
    </location>
</feature>
<feature type="compositionally biased region" description="Acidic residues" evidence="1">
    <location>
        <begin position="172"/>
        <end position="184"/>
    </location>
</feature>
<feature type="region of interest" description="Disordered" evidence="1">
    <location>
        <begin position="300"/>
        <end position="450"/>
    </location>
</feature>
<accession>A0A2S5B521</accession>
<comment type="caution">
    <text evidence="2">The sequence shown here is derived from an EMBL/GenBank/DDBJ whole genome shotgun (WGS) entry which is preliminary data.</text>
</comment>
<feature type="compositionally biased region" description="Low complexity" evidence="1">
    <location>
        <begin position="43"/>
        <end position="56"/>
    </location>
</feature>
<feature type="region of interest" description="Disordered" evidence="1">
    <location>
        <begin position="35"/>
        <end position="228"/>
    </location>
</feature>
<dbReference type="AlphaFoldDB" id="A0A2S5B521"/>
<proteinExistence type="predicted"/>
<feature type="compositionally biased region" description="Basic and acidic residues" evidence="1">
    <location>
        <begin position="369"/>
        <end position="380"/>
    </location>
</feature>
<organism evidence="2 3">
    <name type="scientific">Rhodotorula taiwanensis</name>
    <dbReference type="NCBI Taxonomy" id="741276"/>
    <lineage>
        <taxon>Eukaryota</taxon>
        <taxon>Fungi</taxon>
        <taxon>Dikarya</taxon>
        <taxon>Basidiomycota</taxon>
        <taxon>Pucciniomycotina</taxon>
        <taxon>Microbotryomycetes</taxon>
        <taxon>Sporidiobolales</taxon>
        <taxon>Sporidiobolaceae</taxon>
        <taxon>Rhodotorula</taxon>
    </lineage>
</organism>
<keyword evidence="3" id="KW-1185">Reference proteome</keyword>
<feature type="compositionally biased region" description="Low complexity" evidence="1">
    <location>
        <begin position="63"/>
        <end position="88"/>
    </location>
</feature>
<feature type="compositionally biased region" description="Basic residues" evidence="1">
    <location>
        <begin position="212"/>
        <end position="225"/>
    </location>
</feature>